<keyword evidence="3" id="KW-1185">Reference proteome</keyword>
<keyword evidence="1" id="KW-0732">Signal</keyword>
<sequence length="209" mass="24112">MKHYLTILLLMGSLWGTPQVAMAQVGETAQLLLNVEKLNRFKQVLDDMYKGYRTLSRGYNAVRDIASGNFSLHKLFIDGLSAVSPVVKRYHKVGGTINYQKLILDEYRRAYRQFLDRGRFTREELDYLVLVYGNLLDMSARNIEELLLVVTGGKLQMTDRERMAAIDRIFDEIKDRYVFVRIFNNEAAVLNRQRKQASANLGTIKSLQP</sequence>
<evidence type="ECO:0000256" key="1">
    <source>
        <dbReference type="SAM" id="SignalP"/>
    </source>
</evidence>
<gene>
    <name evidence="2" type="ORF">GCM10011339_10420</name>
</gene>
<feature type="signal peptide" evidence="1">
    <location>
        <begin position="1"/>
        <end position="23"/>
    </location>
</feature>
<dbReference type="RefSeq" id="WP_229683311.1">
    <property type="nucleotide sequence ID" value="NZ_BMIU01000004.1"/>
</dbReference>
<proteinExistence type="predicted"/>
<name>A0ABQ1UPS0_9BACT</name>
<dbReference type="EMBL" id="BMIU01000004">
    <property type="protein sequence ID" value="GGF24238.1"/>
    <property type="molecule type" value="Genomic_DNA"/>
</dbReference>
<evidence type="ECO:0000313" key="2">
    <source>
        <dbReference type="EMBL" id="GGF24238.1"/>
    </source>
</evidence>
<reference evidence="3" key="1">
    <citation type="journal article" date="2019" name="Int. J. Syst. Evol. Microbiol.">
        <title>The Global Catalogue of Microorganisms (GCM) 10K type strain sequencing project: providing services to taxonomists for standard genome sequencing and annotation.</title>
        <authorList>
            <consortium name="The Broad Institute Genomics Platform"/>
            <consortium name="The Broad Institute Genome Sequencing Center for Infectious Disease"/>
            <person name="Wu L."/>
            <person name="Ma J."/>
        </authorList>
    </citation>
    <scope>NUCLEOTIDE SEQUENCE [LARGE SCALE GENOMIC DNA]</scope>
    <source>
        <strain evidence="3">CGMCC 1.15407</strain>
    </source>
</reference>
<evidence type="ECO:0008006" key="4">
    <source>
        <dbReference type="Google" id="ProtNLM"/>
    </source>
</evidence>
<dbReference type="Proteomes" id="UP000647339">
    <property type="component" value="Unassembled WGS sequence"/>
</dbReference>
<accession>A0ABQ1UPS0</accession>
<comment type="caution">
    <text evidence="2">The sequence shown here is derived from an EMBL/GenBank/DDBJ whole genome shotgun (WGS) entry which is preliminary data.</text>
</comment>
<feature type="chain" id="PRO_5046262492" description="TerB family tellurite resistance protein" evidence="1">
    <location>
        <begin position="24"/>
        <end position="209"/>
    </location>
</feature>
<organism evidence="2 3">
    <name type="scientific">Echinicola rosea</name>
    <dbReference type="NCBI Taxonomy" id="1807691"/>
    <lineage>
        <taxon>Bacteria</taxon>
        <taxon>Pseudomonadati</taxon>
        <taxon>Bacteroidota</taxon>
        <taxon>Cytophagia</taxon>
        <taxon>Cytophagales</taxon>
        <taxon>Cyclobacteriaceae</taxon>
        <taxon>Echinicola</taxon>
    </lineage>
</organism>
<evidence type="ECO:0000313" key="3">
    <source>
        <dbReference type="Proteomes" id="UP000647339"/>
    </source>
</evidence>
<protein>
    <recommendedName>
        <fullName evidence="4">TerB family tellurite resistance protein</fullName>
    </recommendedName>
</protein>